<evidence type="ECO:0000256" key="2">
    <source>
        <dbReference type="ARBA" id="ARBA00022737"/>
    </source>
</evidence>
<evidence type="ECO:0000313" key="5">
    <source>
        <dbReference type="Proteomes" id="UP000694540"/>
    </source>
</evidence>
<protein>
    <submittedName>
        <fullName evidence="4">Uncharacterized protein</fullName>
    </submittedName>
</protein>
<keyword evidence="2" id="KW-0677">Repeat</keyword>
<accession>A0A8C3X5X3</accession>
<dbReference type="GeneTree" id="ENSGT01010000229243"/>
<evidence type="ECO:0000256" key="3">
    <source>
        <dbReference type="SAM" id="MobiDB-lite"/>
    </source>
</evidence>
<dbReference type="Gene3D" id="1.10.238.10">
    <property type="entry name" value="EF-hand"/>
    <property type="match status" value="1"/>
</dbReference>
<evidence type="ECO:0000313" key="4">
    <source>
        <dbReference type="Ensembl" id="ENSCWAP00000024425.1"/>
    </source>
</evidence>
<dbReference type="AlphaFoldDB" id="A0A8C3X5X3"/>
<reference evidence="4" key="1">
    <citation type="submission" date="2025-08" db="UniProtKB">
        <authorList>
            <consortium name="Ensembl"/>
        </authorList>
    </citation>
    <scope>IDENTIFICATION</scope>
</reference>
<dbReference type="PANTHER" id="PTHR23104:SF14">
    <property type="entry name" value="MULTIPLE COAGULATION FACTOR DEFICIENCY PROTEIN 2"/>
    <property type="match status" value="1"/>
</dbReference>
<feature type="region of interest" description="Disordered" evidence="3">
    <location>
        <begin position="116"/>
        <end position="147"/>
    </location>
</feature>
<dbReference type="InterPro" id="IPR052110">
    <property type="entry name" value="MCFD2-like"/>
</dbReference>
<proteinExistence type="predicted"/>
<keyword evidence="5" id="KW-1185">Reference proteome</keyword>
<evidence type="ECO:0000256" key="1">
    <source>
        <dbReference type="ARBA" id="ARBA00022729"/>
    </source>
</evidence>
<feature type="compositionally biased region" description="Basic residues" evidence="3">
    <location>
        <begin position="130"/>
        <end position="143"/>
    </location>
</feature>
<organism evidence="4 5">
    <name type="scientific">Catagonus wagneri</name>
    <name type="common">Chacoan peccary</name>
    <dbReference type="NCBI Taxonomy" id="51154"/>
    <lineage>
        <taxon>Eukaryota</taxon>
        <taxon>Metazoa</taxon>
        <taxon>Chordata</taxon>
        <taxon>Craniata</taxon>
        <taxon>Vertebrata</taxon>
        <taxon>Euteleostomi</taxon>
        <taxon>Mammalia</taxon>
        <taxon>Eutheria</taxon>
        <taxon>Laurasiatheria</taxon>
        <taxon>Artiodactyla</taxon>
        <taxon>Suina</taxon>
        <taxon>Tayassuidae</taxon>
        <taxon>Catagonus</taxon>
    </lineage>
</organism>
<feature type="compositionally biased region" description="Basic and acidic residues" evidence="3">
    <location>
        <begin position="117"/>
        <end position="129"/>
    </location>
</feature>
<dbReference type="Proteomes" id="UP000694540">
    <property type="component" value="Unplaced"/>
</dbReference>
<dbReference type="Ensembl" id="ENSCWAT00000026477.1">
    <property type="protein sequence ID" value="ENSCWAP00000024425.1"/>
    <property type="gene ID" value="ENSCWAG00000018582.1"/>
</dbReference>
<keyword evidence="1" id="KW-0732">Signal</keyword>
<dbReference type="PANTHER" id="PTHR23104">
    <property type="entry name" value="MULTIPLE COAGULATION FACTOR DEFICIENCY PROTEIN 2 NEURAL STEM CELL DERIVED NEURONAL SURVIVAL PROTEIN"/>
    <property type="match status" value="1"/>
</dbReference>
<name>A0A8C3X5X3_9CETA</name>
<sequence>TGVPIGERGGGARSPAASVGTTSTCICGTSSDTQSQCPFSRSAPGALHLQAFDNCFQLRMKLLARLQPQKHTPTSFWNGNQLFPCKSLRLLRTPSFRICPGPCNARAEVAGASFSHPRSEDLNKKEHSARSRAYHGTSRRWHPQARGGAIPKRTAAPSFQNSYDHNHHLIDGPELSTAIAHVQEKEGNEEAPPMREDELINLIDGVLREYDKNNDEHFTVFPKSLQYT</sequence>
<reference evidence="4" key="2">
    <citation type="submission" date="2025-09" db="UniProtKB">
        <authorList>
            <consortium name="Ensembl"/>
        </authorList>
    </citation>
    <scope>IDENTIFICATION</scope>
</reference>